<feature type="transmembrane region" description="Helical" evidence="1">
    <location>
        <begin position="21"/>
        <end position="42"/>
    </location>
</feature>
<sequence>MQSEDNGYQKAKAATRRTLSMIHFTLGLVGLGLLALPVHLMVKGALFSSAWMAVGGAVVGLFGIGLVRAVWEDMGNDI</sequence>
<proteinExistence type="predicted"/>
<keyword evidence="3" id="KW-1185">Reference proteome</keyword>
<feature type="transmembrane region" description="Helical" evidence="1">
    <location>
        <begin position="48"/>
        <end position="71"/>
    </location>
</feature>
<evidence type="ECO:0000256" key="1">
    <source>
        <dbReference type="SAM" id="Phobius"/>
    </source>
</evidence>
<protein>
    <submittedName>
        <fullName evidence="2">Uncharacterized protein</fullName>
    </submittedName>
</protein>
<comment type="caution">
    <text evidence="2">The sequence shown here is derived from an EMBL/GenBank/DDBJ whole genome shotgun (WGS) entry which is preliminary data.</text>
</comment>
<keyword evidence="1" id="KW-0812">Transmembrane</keyword>
<dbReference type="AlphaFoldDB" id="A0A178IL09"/>
<gene>
    <name evidence="2" type="ORF">AW736_10795</name>
</gene>
<name>A0A178IL09_9BACT</name>
<organism evidence="2 3">
    <name type="scientific">Termitidicoccus mucosus</name>
    <dbReference type="NCBI Taxonomy" id="1184151"/>
    <lineage>
        <taxon>Bacteria</taxon>
        <taxon>Pseudomonadati</taxon>
        <taxon>Verrucomicrobiota</taxon>
        <taxon>Opitutia</taxon>
        <taxon>Opitutales</taxon>
        <taxon>Opitutaceae</taxon>
        <taxon>Termitidicoccus</taxon>
    </lineage>
</organism>
<keyword evidence="1" id="KW-0472">Membrane</keyword>
<evidence type="ECO:0000313" key="2">
    <source>
        <dbReference type="EMBL" id="OAM89806.1"/>
    </source>
</evidence>
<dbReference type="EMBL" id="LRRQ01000076">
    <property type="protein sequence ID" value="OAM89806.1"/>
    <property type="molecule type" value="Genomic_DNA"/>
</dbReference>
<dbReference type="Proteomes" id="UP000078486">
    <property type="component" value="Unassembled WGS sequence"/>
</dbReference>
<keyword evidence="1" id="KW-1133">Transmembrane helix</keyword>
<reference evidence="2 3" key="1">
    <citation type="submission" date="2016-01" db="EMBL/GenBank/DDBJ databases">
        <title>High potential of lignocellulose degradation of a new Verrucomicrobia species.</title>
        <authorList>
            <person name="Wang Y."/>
            <person name="Shi Y."/>
            <person name="Qiu Z."/>
            <person name="Liu S."/>
            <person name="Yang H."/>
        </authorList>
    </citation>
    <scope>NUCLEOTIDE SEQUENCE [LARGE SCALE GENOMIC DNA]</scope>
    <source>
        <strain evidence="2 3">TSB47</strain>
    </source>
</reference>
<accession>A0A178IL09</accession>
<evidence type="ECO:0000313" key="3">
    <source>
        <dbReference type="Proteomes" id="UP000078486"/>
    </source>
</evidence>
<dbReference type="RefSeq" id="WP_068770265.1">
    <property type="nucleotide sequence ID" value="NZ_CP109796.1"/>
</dbReference>